<keyword evidence="3" id="KW-1185">Reference proteome</keyword>
<evidence type="ECO:0000259" key="1">
    <source>
        <dbReference type="Pfam" id="PF01031"/>
    </source>
</evidence>
<evidence type="ECO:0000313" key="2">
    <source>
        <dbReference type="EMBL" id="CAD6202985.1"/>
    </source>
</evidence>
<accession>A0A811M8T2</accession>
<dbReference type="OrthoDB" id="5061070at2759"/>
<comment type="caution">
    <text evidence="2">The sequence shown here is derived from an EMBL/GenBank/DDBJ whole genome shotgun (WGS) entry which is preliminary data.</text>
</comment>
<feature type="domain" description="Dynamin stalk" evidence="1">
    <location>
        <begin position="4"/>
        <end position="116"/>
    </location>
</feature>
<dbReference type="EMBL" id="CAJGYO010000001">
    <property type="protein sequence ID" value="CAD6202985.1"/>
    <property type="molecule type" value="Genomic_DNA"/>
</dbReference>
<reference evidence="2" key="1">
    <citation type="submission" date="2020-10" db="EMBL/GenBank/DDBJ databases">
        <authorList>
            <person name="Han B."/>
            <person name="Lu T."/>
            <person name="Zhao Q."/>
            <person name="Huang X."/>
            <person name="Zhao Y."/>
        </authorList>
    </citation>
    <scope>NUCLEOTIDE SEQUENCE</scope>
</reference>
<dbReference type="Gene3D" id="1.20.120.1240">
    <property type="entry name" value="Dynamin, middle domain"/>
    <property type="match status" value="1"/>
</dbReference>
<name>A0A811M8T2_9POAL</name>
<proteinExistence type="predicted"/>
<gene>
    <name evidence="2" type="ORF">NCGR_LOCUS1222</name>
</gene>
<protein>
    <recommendedName>
        <fullName evidence="1">Dynamin stalk domain-containing protein</fullName>
    </recommendedName>
</protein>
<organism evidence="2 3">
    <name type="scientific">Miscanthus lutarioriparius</name>
    <dbReference type="NCBI Taxonomy" id="422564"/>
    <lineage>
        <taxon>Eukaryota</taxon>
        <taxon>Viridiplantae</taxon>
        <taxon>Streptophyta</taxon>
        <taxon>Embryophyta</taxon>
        <taxon>Tracheophyta</taxon>
        <taxon>Spermatophyta</taxon>
        <taxon>Magnoliopsida</taxon>
        <taxon>Liliopsida</taxon>
        <taxon>Poales</taxon>
        <taxon>Poaceae</taxon>
        <taxon>PACMAD clade</taxon>
        <taxon>Panicoideae</taxon>
        <taxon>Andropogonodae</taxon>
        <taxon>Andropogoneae</taxon>
        <taxon>Saccharinae</taxon>
        <taxon>Miscanthus</taxon>
    </lineage>
</organism>
<evidence type="ECO:0000313" key="3">
    <source>
        <dbReference type="Proteomes" id="UP000604825"/>
    </source>
</evidence>
<sequence length="119" mass="13892">MSQDLNNIADVVRVFFHIIKQVCNSLEKVLLFLIEEVRILEETKGINLPNFLLRSAFLVLLKKKVETIDQVPQDLVNGVWEYVEELVMKVLLKHSDNFPQMQSPCRRAVQTLMDKARLR</sequence>
<dbReference type="Proteomes" id="UP000604825">
    <property type="component" value="Unassembled WGS sequence"/>
</dbReference>
<dbReference type="InterPro" id="IPR000375">
    <property type="entry name" value="Dynamin_stalk"/>
</dbReference>
<dbReference type="AlphaFoldDB" id="A0A811M8T2"/>
<dbReference type="Pfam" id="PF01031">
    <property type="entry name" value="Dynamin_M"/>
    <property type="match status" value="1"/>
</dbReference>